<evidence type="ECO:0000313" key="2">
    <source>
        <dbReference type="EMBL" id="CCE22168.1"/>
    </source>
</evidence>
<proteinExistence type="predicted"/>
<protein>
    <recommendedName>
        <fullName evidence="4">Prepilin-type N-terminal cleavage/methylation domain-containing protein</fullName>
    </recommendedName>
</protein>
<sequence length="314" mass="33108">MKDYKVKRIARQAGLTLIELTVVLLILIGLAGLMLPYVGGFVDKTHDSANSDSLVEVSKAIQRYDVQFMGQPKDYDSLIVQDTAGEWAAGTLYPHMMNAMGSGYLQVTSVPANALKSVGITSLLPMDATADDKTFDAALPAVALPAINSDPVAVAALRVNNAPCAGVMGCIDGDAALAKILGRPVGSIDTSAKDYVAFGVGQGSGMVGKTISEAPVHFAKTGAMSAANKYNRILAIYEVPRAEFCEGGTRADPLVPAADQTDCESDTGNMSVAGTWRELTPMERRAKFLTTVMPMMRLEGLGGALSNHYQNVDG</sequence>
<dbReference type="InterPro" id="IPR045584">
    <property type="entry name" value="Pilin-like"/>
</dbReference>
<name>G4SYG7_META2</name>
<keyword evidence="1" id="KW-0812">Transmembrane</keyword>
<dbReference type="InterPro" id="IPR012902">
    <property type="entry name" value="N_methyl_site"/>
</dbReference>
<dbReference type="HOGENOM" id="CLU_885099_0_0_6"/>
<dbReference type="PATRIC" id="fig|271065.3.peg.483"/>
<keyword evidence="1" id="KW-1133">Transmembrane helix</keyword>
<evidence type="ECO:0008006" key="4">
    <source>
        <dbReference type="Google" id="ProtNLM"/>
    </source>
</evidence>
<dbReference type="EMBL" id="FO082060">
    <property type="protein sequence ID" value="CCE22168.1"/>
    <property type="molecule type" value="Genomic_DNA"/>
</dbReference>
<keyword evidence="3" id="KW-1185">Reference proteome</keyword>
<dbReference type="AlphaFoldDB" id="G4SYG7"/>
<keyword evidence="1" id="KW-0472">Membrane</keyword>
<organism evidence="2 3">
    <name type="scientific">Methylotuvimicrobium alcaliphilum (strain DSM 19304 / NCIMB 14124 / VKM B-2133 / 20Z)</name>
    <name type="common">Methylomicrobium alcaliphilum</name>
    <dbReference type="NCBI Taxonomy" id="1091494"/>
    <lineage>
        <taxon>Bacteria</taxon>
        <taxon>Pseudomonadati</taxon>
        <taxon>Pseudomonadota</taxon>
        <taxon>Gammaproteobacteria</taxon>
        <taxon>Methylococcales</taxon>
        <taxon>Methylococcaceae</taxon>
        <taxon>Methylotuvimicrobium</taxon>
    </lineage>
</organism>
<dbReference type="SUPFAM" id="SSF54523">
    <property type="entry name" value="Pili subunits"/>
    <property type="match status" value="1"/>
</dbReference>
<dbReference type="RefSeq" id="WP_014146977.1">
    <property type="nucleotide sequence ID" value="NC_016112.1"/>
</dbReference>
<evidence type="ECO:0000256" key="1">
    <source>
        <dbReference type="SAM" id="Phobius"/>
    </source>
</evidence>
<dbReference type="KEGG" id="mah:MEALZ_0469"/>
<reference evidence="3" key="1">
    <citation type="journal article" date="2012" name="J. Bacteriol.">
        <title>Genome sequence of the haloalkaliphilic methanotrophic bacterium Methylomicrobium alcaliphilum 20Z.</title>
        <authorList>
            <person name="Vuilleumier S."/>
            <person name="Khmelenina V.N."/>
            <person name="Bringel F."/>
            <person name="Reshetnikov A.S."/>
            <person name="Lajus A."/>
            <person name="Mangenot S."/>
            <person name="Rouy Z."/>
            <person name="Op den Camp H.J."/>
            <person name="Jetten M.S."/>
            <person name="Dispirito A.A."/>
            <person name="Dunfield P."/>
            <person name="Klotz M.G."/>
            <person name="Semrau J.D."/>
            <person name="Stein L.Y."/>
            <person name="Barbe V."/>
            <person name="Medigue C."/>
            <person name="Trotsenko Y.A."/>
            <person name="Kalyuzhnaya M.G."/>
        </authorList>
    </citation>
    <scope>NUCLEOTIDE SEQUENCE [LARGE SCALE GENOMIC DNA]</scope>
    <source>
        <strain evidence="3">DSM 19304 / NCIMB 14124 / VKM B-2133 / 20Z</strain>
    </source>
</reference>
<feature type="transmembrane region" description="Helical" evidence="1">
    <location>
        <begin position="12"/>
        <end position="38"/>
    </location>
</feature>
<accession>G4SYG7</accession>
<dbReference type="STRING" id="1091494.MEALZ_0469"/>
<evidence type="ECO:0000313" key="3">
    <source>
        <dbReference type="Proteomes" id="UP000008315"/>
    </source>
</evidence>
<dbReference type="PROSITE" id="PS00409">
    <property type="entry name" value="PROKAR_NTER_METHYL"/>
    <property type="match status" value="1"/>
</dbReference>
<dbReference type="Proteomes" id="UP000008315">
    <property type="component" value="Chromosome"/>
</dbReference>
<gene>
    <name evidence="2" type="ordered locus">MEALZ_0469</name>
</gene>